<sequence>MLHTETSPCIPEHGETVWRARLANTLCRPAAAARLHAVPAGPAPLPGHAAQQPVCGRDFCTYSLQDYHSQLVNLPAASMSAASPPGATCDGFIQDLFIHEASCHTGHSCRGLGQLLRPGDHPRVPEMPVLKKNPCEAHHCGCICAISRHS</sequence>
<dbReference type="Proteomes" id="UP000472267">
    <property type="component" value="Chromosome 12"/>
</dbReference>
<reference evidence="1" key="2">
    <citation type="submission" date="2025-08" db="UniProtKB">
        <authorList>
            <consortium name="Ensembl"/>
        </authorList>
    </citation>
    <scope>IDENTIFICATION</scope>
</reference>
<dbReference type="AlphaFoldDB" id="A0A672HQ88"/>
<accession>A0A672HQ88</accession>
<reference evidence="1" key="3">
    <citation type="submission" date="2025-09" db="UniProtKB">
        <authorList>
            <consortium name="Ensembl"/>
        </authorList>
    </citation>
    <scope>IDENTIFICATION</scope>
</reference>
<dbReference type="InParanoid" id="A0A672HQ88"/>
<protein>
    <submittedName>
        <fullName evidence="1">Uncharacterized protein</fullName>
    </submittedName>
</protein>
<reference evidence="1" key="1">
    <citation type="submission" date="2019-06" db="EMBL/GenBank/DDBJ databases">
        <authorList>
            <consortium name="Wellcome Sanger Institute Data Sharing"/>
        </authorList>
    </citation>
    <scope>NUCLEOTIDE SEQUENCE [LARGE SCALE GENOMIC DNA]</scope>
</reference>
<organism evidence="1 2">
    <name type="scientific">Salarias fasciatus</name>
    <name type="common">Jewelled blenny</name>
    <name type="synonym">Blennius fasciatus</name>
    <dbReference type="NCBI Taxonomy" id="181472"/>
    <lineage>
        <taxon>Eukaryota</taxon>
        <taxon>Metazoa</taxon>
        <taxon>Chordata</taxon>
        <taxon>Craniata</taxon>
        <taxon>Vertebrata</taxon>
        <taxon>Euteleostomi</taxon>
        <taxon>Actinopterygii</taxon>
        <taxon>Neopterygii</taxon>
        <taxon>Teleostei</taxon>
        <taxon>Neoteleostei</taxon>
        <taxon>Acanthomorphata</taxon>
        <taxon>Ovalentaria</taxon>
        <taxon>Blenniimorphae</taxon>
        <taxon>Blenniiformes</taxon>
        <taxon>Blennioidei</taxon>
        <taxon>Blenniidae</taxon>
        <taxon>Salariinae</taxon>
        <taxon>Salarias</taxon>
    </lineage>
</organism>
<keyword evidence="2" id="KW-1185">Reference proteome</keyword>
<name>A0A672HQ88_SALFA</name>
<proteinExistence type="predicted"/>
<evidence type="ECO:0000313" key="1">
    <source>
        <dbReference type="Ensembl" id="ENSSFAP00005031084.1"/>
    </source>
</evidence>
<evidence type="ECO:0000313" key="2">
    <source>
        <dbReference type="Proteomes" id="UP000472267"/>
    </source>
</evidence>
<dbReference type="Ensembl" id="ENSSFAT00005032212.1">
    <property type="protein sequence ID" value="ENSSFAP00005031084.1"/>
    <property type="gene ID" value="ENSSFAG00005015785.1"/>
</dbReference>